<name>A0A134ABL8_9FIRM</name>
<dbReference type="InterPro" id="IPR036457">
    <property type="entry name" value="PPM-type-like_dom_sf"/>
</dbReference>
<keyword evidence="3" id="KW-1185">Reference proteome</keyword>
<dbReference type="InterPro" id="IPR015655">
    <property type="entry name" value="PP2C"/>
</dbReference>
<dbReference type="CDD" id="cd00143">
    <property type="entry name" value="PP2Cc"/>
    <property type="match status" value="1"/>
</dbReference>
<dbReference type="SMART" id="SM00332">
    <property type="entry name" value="PP2Cc"/>
    <property type="match status" value="1"/>
</dbReference>
<evidence type="ECO:0000313" key="3">
    <source>
        <dbReference type="Proteomes" id="UP000070442"/>
    </source>
</evidence>
<reference evidence="3" key="1">
    <citation type="submission" date="2016-01" db="EMBL/GenBank/DDBJ databases">
        <authorList>
            <person name="Mitreva M."/>
            <person name="Pepin K.H."/>
            <person name="Mihindukulasuriya K.A."/>
            <person name="Fulton R."/>
            <person name="Fronick C."/>
            <person name="O'Laughlin M."/>
            <person name="Miner T."/>
            <person name="Herter B."/>
            <person name="Rosa B.A."/>
            <person name="Cordes M."/>
            <person name="Tomlinson C."/>
            <person name="Wollam A."/>
            <person name="Palsikar V.B."/>
            <person name="Mardis E.R."/>
            <person name="Wilson R.K."/>
        </authorList>
    </citation>
    <scope>NUCLEOTIDE SEQUENCE [LARGE SCALE GENOMIC DNA]</scope>
    <source>
        <strain evidence="3">DNF00729</strain>
    </source>
</reference>
<dbReference type="Gene3D" id="3.60.40.10">
    <property type="entry name" value="PPM-type phosphatase domain"/>
    <property type="match status" value="1"/>
</dbReference>
<dbReference type="SUPFAM" id="SSF81606">
    <property type="entry name" value="PP2C-like"/>
    <property type="match status" value="1"/>
</dbReference>
<dbReference type="SMART" id="SM00331">
    <property type="entry name" value="PP2C_SIG"/>
    <property type="match status" value="1"/>
</dbReference>
<dbReference type="InterPro" id="IPR001932">
    <property type="entry name" value="PPM-type_phosphatase-like_dom"/>
</dbReference>
<dbReference type="EMBL" id="LSDG01000045">
    <property type="protein sequence ID" value="KXB65109.1"/>
    <property type="molecule type" value="Genomic_DNA"/>
</dbReference>
<dbReference type="Pfam" id="PF13672">
    <property type="entry name" value="PP2C_2"/>
    <property type="match status" value="1"/>
</dbReference>
<evidence type="ECO:0000259" key="1">
    <source>
        <dbReference type="PROSITE" id="PS51746"/>
    </source>
</evidence>
<dbReference type="Proteomes" id="UP000070442">
    <property type="component" value="Unassembled WGS sequence"/>
</dbReference>
<gene>
    <name evidence="2" type="ORF">HMPREF1863_01617</name>
</gene>
<accession>A0A134ABL8</accession>
<dbReference type="AlphaFoldDB" id="A0A134ABL8"/>
<dbReference type="PANTHER" id="PTHR47992">
    <property type="entry name" value="PROTEIN PHOSPHATASE"/>
    <property type="match status" value="1"/>
</dbReference>
<dbReference type="PATRIC" id="fig|755172.3.peg.1579"/>
<dbReference type="OrthoDB" id="9801841at2"/>
<sequence>MKISAYSHIGGRDNNEDSYYVDPEGRFAILADGMGGHAAGEKASELAVGVIKNKLSVPVDSEKQLLNLLNEGVQDANHQIFKSSVDHLKYRGMGTTLSLVYLLNQKLYYINIGDSRIYGYKDELFQISKDDSFVNYLVDIGDISEEEARVHPKKNVLTKALGTTNGVEFQVRSLDADLQFIVLCSDGLSDVVDFDIIAKILESSEGDYSKILVQEALDRNGQDNITVIVFNKSR</sequence>
<protein>
    <submittedName>
        <fullName evidence="2">Protein phosphatase 2C</fullName>
    </submittedName>
</protein>
<dbReference type="STRING" id="755172.HMPREF1863_01617"/>
<feature type="domain" description="PPM-type phosphatase" evidence="1">
    <location>
        <begin position="2"/>
        <end position="232"/>
    </location>
</feature>
<dbReference type="RefSeq" id="WP_068369414.1">
    <property type="nucleotide sequence ID" value="NZ_KQ960182.1"/>
</dbReference>
<dbReference type="GO" id="GO:0004722">
    <property type="term" value="F:protein serine/threonine phosphatase activity"/>
    <property type="evidence" value="ECO:0007669"/>
    <property type="project" value="InterPro"/>
</dbReference>
<organism evidence="2 3">
    <name type="scientific">Aedoeadaptatus coxii</name>
    <dbReference type="NCBI Taxonomy" id="755172"/>
    <lineage>
        <taxon>Bacteria</taxon>
        <taxon>Bacillati</taxon>
        <taxon>Bacillota</taxon>
        <taxon>Tissierellia</taxon>
        <taxon>Tissierellales</taxon>
        <taxon>Peptoniphilaceae</taxon>
        <taxon>Aedoeadaptatus</taxon>
    </lineage>
</organism>
<evidence type="ECO:0000313" key="2">
    <source>
        <dbReference type="EMBL" id="KXB65109.1"/>
    </source>
</evidence>
<proteinExistence type="predicted"/>
<comment type="caution">
    <text evidence="2">The sequence shown here is derived from an EMBL/GenBank/DDBJ whole genome shotgun (WGS) entry which is preliminary data.</text>
</comment>
<dbReference type="PROSITE" id="PS51746">
    <property type="entry name" value="PPM_2"/>
    <property type="match status" value="1"/>
</dbReference>